<dbReference type="Pfam" id="PF13193">
    <property type="entry name" value="AMP-binding_C"/>
    <property type="match status" value="1"/>
</dbReference>
<dbReference type="Proteomes" id="UP001500957">
    <property type="component" value="Unassembled WGS sequence"/>
</dbReference>
<dbReference type="Gene3D" id="3.40.50.12780">
    <property type="entry name" value="N-terminal domain of ligase-like"/>
    <property type="match status" value="1"/>
</dbReference>
<evidence type="ECO:0000259" key="2">
    <source>
        <dbReference type="Pfam" id="PF13193"/>
    </source>
</evidence>
<dbReference type="PANTHER" id="PTHR43201">
    <property type="entry name" value="ACYL-COA SYNTHETASE"/>
    <property type="match status" value="1"/>
</dbReference>
<proteinExistence type="predicted"/>
<dbReference type="Pfam" id="PF00501">
    <property type="entry name" value="AMP-binding"/>
    <property type="match status" value="1"/>
</dbReference>
<organism evidence="3 4">
    <name type="scientific">Sporichthya brevicatena</name>
    <dbReference type="NCBI Taxonomy" id="171442"/>
    <lineage>
        <taxon>Bacteria</taxon>
        <taxon>Bacillati</taxon>
        <taxon>Actinomycetota</taxon>
        <taxon>Actinomycetes</taxon>
        <taxon>Sporichthyales</taxon>
        <taxon>Sporichthyaceae</taxon>
        <taxon>Sporichthya</taxon>
    </lineage>
</organism>
<evidence type="ECO:0000313" key="3">
    <source>
        <dbReference type="EMBL" id="GAA0617163.1"/>
    </source>
</evidence>
<dbReference type="PANTHER" id="PTHR43201:SF32">
    <property type="entry name" value="2-SUCCINYLBENZOATE--COA LIGASE, CHLOROPLASTIC_PEROXISOMAL"/>
    <property type="match status" value="1"/>
</dbReference>
<dbReference type="EMBL" id="BAAAHE010000014">
    <property type="protein sequence ID" value="GAA0617163.1"/>
    <property type="molecule type" value="Genomic_DNA"/>
</dbReference>
<comment type="caution">
    <text evidence="3">The sequence shown here is derived from an EMBL/GenBank/DDBJ whole genome shotgun (WGS) entry which is preliminary data.</text>
</comment>
<feature type="domain" description="AMP-binding enzyme C-terminal" evidence="2">
    <location>
        <begin position="409"/>
        <end position="483"/>
    </location>
</feature>
<accession>A0ABN1GRI0</accession>
<sequence>MYLAGIGTRAADDPHGAAIRDARGVLTWSQLAEQLRGAAAALSALPPGARVGVTGENTVPTLITHLAGLFSGVGTVALHRQATAREFTHELTDTGCALAVIGEGSRAAISEAASDARVVVHPGPEWDAFVSTSPVELELAGRTVRPLLVFTSGTTGRAGATEVQWLRDPSITDARAYVEAVAAEPGFPDGPHLVVGPLQHNGPLTALRHLLAGRPVVVLPRFDAEEVLRQIAEHRVTSTVLVPTHLTRLLALAPDVRDRYDVSSLIAVAHTGSACPEHVKRAMIDWWGPVFTESYGGSEIGTVCRINSADWLAHPGSVGRAVPGLTIEAYDENGVVQPRGTTGVLGITLPPGRAIRFLGDEAKSARAYLATGVATLGDVGHVDDDGFVYITDRVSDMVVSGGVNLYPAECEQVLNRHPDVAEVAAIGVPHDDLGETLLALVVPARAGVDVADLDAFCRTELAGYKCPRSYELVTDLPRNDMGKLDKRALRKQYRALTTTR</sequence>
<evidence type="ECO:0000259" key="1">
    <source>
        <dbReference type="Pfam" id="PF00501"/>
    </source>
</evidence>
<dbReference type="InterPro" id="IPR025110">
    <property type="entry name" value="AMP-bd_C"/>
</dbReference>
<gene>
    <name evidence="3" type="ORF">GCM10009547_19170</name>
</gene>
<feature type="domain" description="AMP-dependent synthetase/ligase" evidence="1">
    <location>
        <begin position="9"/>
        <end position="345"/>
    </location>
</feature>
<dbReference type="InterPro" id="IPR045851">
    <property type="entry name" value="AMP-bd_C_sf"/>
</dbReference>
<protein>
    <submittedName>
        <fullName evidence="3">Uncharacterized protein</fullName>
    </submittedName>
</protein>
<evidence type="ECO:0000313" key="4">
    <source>
        <dbReference type="Proteomes" id="UP001500957"/>
    </source>
</evidence>
<keyword evidence="4" id="KW-1185">Reference proteome</keyword>
<dbReference type="Gene3D" id="3.30.300.30">
    <property type="match status" value="1"/>
</dbReference>
<reference evidence="3 4" key="1">
    <citation type="journal article" date="2019" name="Int. J. Syst. Evol. Microbiol.">
        <title>The Global Catalogue of Microorganisms (GCM) 10K type strain sequencing project: providing services to taxonomists for standard genome sequencing and annotation.</title>
        <authorList>
            <consortium name="The Broad Institute Genomics Platform"/>
            <consortium name="The Broad Institute Genome Sequencing Center for Infectious Disease"/>
            <person name="Wu L."/>
            <person name="Ma J."/>
        </authorList>
    </citation>
    <scope>NUCLEOTIDE SEQUENCE [LARGE SCALE GENOMIC DNA]</scope>
    <source>
        <strain evidence="3 4">JCM 10671</strain>
    </source>
</reference>
<dbReference type="InterPro" id="IPR000873">
    <property type="entry name" value="AMP-dep_synth/lig_dom"/>
</dbReference>
<dbReference type="SUPFAM" id="SSF56801">
    <property type="entry name" value="Acetyl-CoA synthetase-like"/>
    <property type="match status" value="1"/>
</dbReference>
<name>A0ABN1GRI0_9ACTN</name>
<dbReference type="InterPro" id="IPR042099">
    <property type="entry name" value="ANL_N_sf"/>
</dbReference>